<accession>A0A235BPG9</accession>
<dbReference type="GO" id="GO:0006529">
    <property type="term" value="P:asparagine biosynthetic process"/>
    <property type="evidence" value="ECO:0007669"/>
    <property type="project" value="UniProtKB-KW"/>
</dbReference>
<feature type="binding site" evidence="9">
    <location>
        <position position="93"/>
    </location>
    <ligand>
        <name>L-glutamine</name>
        <dbReference type="ChEBI" id="CHEBI:58359"/>
    </ligand>
</feature>
<feature type="active site" description="For GATase activity" evidence="8">
    <location>
        <position position="2"/>
    </location>
</feature>
<evidence type="ECO:0000256" key="6">
    <source>
        <dbReference type="ARBA" id="ARBA00022962"/>
    </source>
</evidence>
<dbReference type="GO" id="GO:0005524">
    <property type="term" value="F:ATP binding"/>
    <property type="evidence" value="ECO:0007669"/>
    <property type="project" value="UniProtKB-KW"/>
</dbReference>
<dbReference type="Gene3D" id="3.40.50.620">
    <property type="entry name" value="HUPs"/>
    <property type="match status" value="1"/>
</dbReference>
<feature type="site" description="Important for beta-aspartyl-AMP intermediate formation" evidence="10">
    <location>
        <position position="354"/>
    </location>
</feature>
<dbReference type="Pfam" id="PF13537">
    <property type="entry name" value="GATase_7"/>
    <property type="match status" value="1"/>
</dbReference>
<comment type="pathway">
    <text evidence="1">Amino-acid biosynthesis; L-asparagine biosynthesis; L-asparagine from L-aspartate (L-Gln route): step 1/1.</text>
</comment>
<keyword evidence="4 9" id="KW-0547">Nucleotide-binding</keyword>
<dbReference type="PANTHER" id="PTHR43284:SF1">
    <property type="entry name" value="ASPARAGINE SYNTHETASE"/>
    <property type="match status" value="1"/>
</dbReference>
<dbReference type="GO" id="GO:0005829">
    <property type="term" value="C:cytosol"/>
    <property type="evidence" value="ECO:0007669"/>
    <property type="project" value="TreeGrafter"/>
</dbReference>
<reference evidence="12 13" key="1">
    <citation type="submission" date="2017-07" db="EMBL/GenBank/DDBJ databases">
        <title>Recovery of genomes from metagenomes via a dereplication, aggregation, and scoring strategy.</title>
        <authorList>
            <person name="Sieber C.M."/>
            <person name="Probst A.J."/>
            <person name="Sharrar A."/>
            <person name="Thomas B.C."/>
            <person name="Hess M."/>
            <person name="Tringe S.G."/>
            <person name="Banfield J.F."/>
        </authorList>
    </citation>
    <scope>NUCLEOTIDE SEQUENCE [LARGE SCALE GENOMIC DNA]</scope>
    <source>
        <strain evidence="12">JGI_Cruoil_03_44_89</strain>
    </source>
</reference>
<evidence type="ECO:0000256" key="3">
    <source>
        <dbReference type="ARBA" id="ARBA00012737"/>
    </source>
</evidence>
<evidence type="ECO:0000256" key="10">
    <source>
        <dbReference type="PIRSR" id="PIRSR001589-3"/>
    </source>
</evidence>
<evidence type="ECO:0000256" key="7">
    <source>
        <dbReference type="ARBA" id="ARBA00048741"/>
    </source>
</evidence>
<comment type="similarity">
    <text evidence="2">Belongs to the asparagine synthetase family.</text>
</comment>
<dbReference type="InterPro" id="IPR029055">
    <property type="entry name" value="Ntn_hydrolases_N"/>
</dbReference>
<dbReference type="Proteomes" id="UP000215215">
    <property type="component" value="Unassembled WGS sequence"/>
</dbReference>
<evidence type="ECO:0000259" key="11">
    <source>
        <dbReference type="PROSITE" id="PS51278"/>
    </source>
</evidence>
<dbReference type="AlphaFoldDB" id="A0A235BPG9"/>
<dbReference type="SUPFAM" id="SSF52402">
    <property type="entry name" value="Adenine nucleotide alpha hydrolases-like"/>
    <property type="match status" value="1"/>
</dbReference>
<keyword evidence="5 9" id="KW-0067">ATP-binding</keyword>
<evidence type="ECO:0000313" key="12">
    <source>
        <dbReference type="EMBL" id="OYD14218.1"/>
    </source>
</evidence>
<evidence type="ECO:0000256" key="2">
    <source>
        <dbReference type="ARBA" id="ARBA00005752"/>
    </source>
</evidence>
<dbReference type="SUPFAM" id="SSF56235">
    <property type="entry name" value="N-terminal nucleophile aminohydrolases (Ntn hydrolases)"/>
    <property type="match status" value="1"/>
</dbReference>
<dbReference type="EC" id="6.3.5.4" evidence="3"/>
<dbReference type="InterPro" id="IPR014729">
    <property type="entry name" value="Rossmann-like_a/b/a_fold"/>
</dbReference>
<dbReference type="Gene3D" id="3.60.20.10">
    <property type="entry name" value="Glutamine Phosphoribosylpyrophosphate, subunit 1, domain 1"/>
    <property type="match status" value="1"/>
</dbReference>
<comment type="catalytic activity">
    <reaction evidence="7">
        <text>L-aspartate + L-glutamine + ATP + H2O = L-asparagine + L-glutamate + AMP + diphosphate + H(+)</text>
        <dbReference type="Rhea" id="RHEA:12228"/>
        <dbReference type="ChEBI" id="CHEBI:15377"/>
        <dbReference type="ChEBI" id="CHEBI:15378"/>
        <dbReference type="ChEBI" id="CHEBI:29985"/>
        <dbReference type="ChEBI" id="CHEBI:29991"/>
        <dbReference type="ChEBI" id="CHEBI:30616"/>
        <dbReference type="ChEBI" id="CHEBI:33019"/>
        <dbReference type="ChEBI" id="CHEBI:58048"/>
        <dbReference type="ChEBI" id="CHEBI:58359"/>
        <dbReference type="ChEBI" id="CHEBI:456215"/>
        <dbReference type="EC" id="6.3.5.4"/>
    </reaction>
</comment>
<feature type="binding site" evidence="9">
    <location>
        <position position="280"/>
    </location>
    <ligand>
        <name>ATP</name>
        <dbReference type="ChEBI" id="CHEBI:30616"/>
    </ligand>
</feature>
<dbReference type="InterPro" id="IPR006426">
    <property type="entry name" value="Asn_synth_AEB"/>
</dbReference>
<evidence type="ECO:0000256" key="5">
    <source>
        <dbReference type="ARBA" id="ARBA00022840"/>
    </source>
</evidence>
<dbReference type="CDD" id="cd01991">
    <property type="entry name" value="Asn_synthase_B_C"/>
    <property type="match status" value="1"/>
</dbReference>
<proteinExistence type="inferred from homology"/>
<organism evidence="12 13">
    <name type="scientific">candidate division WOR-3 bacterium JGI_Cruoil_03_44_89</name>
    <dbReference type="NCBI Taxonomy" id="1973748"/>
    <lineage>
        <taxon>Bacteria</taxon>
        <taxon>Bacteria division WOR-3</taxon>
    </lineage>
</organism>
<dbReference type="InterPro" id="IPR051786">
    <property type="entry name" value="ASN_synthetase/amidase"/>
</dbReference>
<sequence>MCGICGIIPSSGDTIREMTTSLFHRGPDGEGYYEDETISLGHRRLAIIDLAKGDQPIYNEDGEICIVFNGEIYNYRDLRRELEKRHKFYTNSDTEVIVHLYEELGTGCLNRLNGMFAFAIWDKRERRLFLARDRMGIKPLYYTEDGIFAFASELKPLIPILKKKEIDPFALSTYLSLGYVLSPHAILRGVKKLPQGHFAVWKDGKLAVERYWEIGGDSSVKSFEDREEVVRVVRSLIDDAVRRRLHADVPLGVLLSGGLDSAVITAVASRYKPHLKTFTVGFESEGYDERKYARLVAESFNTDHRDILVGPQIEDVFHTVMDFVDEPIADEALVPTYLISRLASRDVKVVLTGEGGDESFGGYPRYLLSILSDKIGDVAFLRMVSGIFSPFLRERERVYLRRLFTGERDTLKRNLRWLSIFTENEKRRLCAEKLSEFGFSGRGIKSLFQFDLTRWLPDDVLQKLDRTTMANSIEGRVPLLDHQLVSYCAGIDSRLKLRGFDTKFLLKIAYRDVLPEKILRRRKHGFLSPFTEWFDDNFLHMCRSILSHSKFEPTYTREIIDNAKRDRGCAKKLWSLVVFELWRQKQKIDL</sequence>
<feature type="domain" description="Glutamine amidotransferase type-2" evidence="11">
    <location>
        <begin position="2"/>
        <end position="204"/>
    </location>
</feature>
<name>A0A235BPG9_UNCW3</name>
<gene>
    <name evidence="12" type="primary">asnB</name>
    <name evidence="12" type="ORF">CH333_08660</name>
</gene>
<dbReference type="EMBL" id="NOZQ01000198">
    <property type="protein sequence ID" value="OYD14218.1"/>
    <property type="molecule type" value="Genomic_DNA"/>
</dbReference>
<keyword evidence="8" id="KW-0028">Amino-acid biosynthesis</keyword>
<dbReference type="InterPro" id="IPR001962">
    <property type="entry name" value="Asn_synthase"/>
</dbReference>
<feature type="binding site" evidence="9">
    <location>
        <position position="254"/>
    </location>
    <ligand>
        <name>ATP</name>
        <dbReference type="ChEBI" id="CHEBI:30616"/>
    </ligand>
</feature>
<dbReference type="PIRSF" id="PIRSF001589">
    <property type="entry name" value="Asn_synthetase_glu-h"/>
    <property type="match status" value="1"/>
</dbReference>
<keyword evidence="8" id="KW-0061">Asparagine biosynthesis</keyword>
<dbReference type="InterPro" id="IPR017932">
    <property type="entry name" value="GATase_2_dom"/>
</dbReference>
<evidence type="ECO:0000256" key="9">
    <source>
        <dbReference type="PIRSR" id="PIRSR001589-2"/>
    </source>
</evidence>
<dbReference type="Pfam" id="PF00733">
    <property type="entry name" value="Asn_synthase"/>
    <property type="match status" value="1"/>
</dbReference>
<evidence type="ECO:0000256" key="8">
    <source>
        <dbReference type="PIRSR" id="PIRSR001589-1"/>
    </source>
</evidence>
<evidence type="ECO:0000313" key="13">
    <source>
        <dbReference type="Proteomes" id="UP000215215"/>
    </source>
</evidence>
<dbReference type="GO" id="GO:0004066">
    <property type="term" value="F:asparagine synthase (glutamine-hydrolyzing) activity"/>
    <property type="evidence" value="ECO:0007669"/>
    <property type="project" value="UniProtKB-EC"/>
</dbReference>
<comment type="caution">
    <text evidence="12">The sequence shown here is derived from an EMBL/GenBank/DDBJ whole genome shotgun (WGS) entry which is preliminary data.</text>
</comment>
<dbReference type="PANTHER" id="PTHR43284">
    <property type="entry name" value="ASPARAGINE SYNTHETASE (GLUTAMINE-HYDROLYZING)"/>
    <property type="match status" value="1"/>
</dbReference>
<keyword evidence="6 8" id="KW-0315">Glutamine amidotransferase</keyword>
<protein>
    <recommendedName>
        <fullName evidence="3">asparagine synthase (glutamine-hydrolyzing)</fullName>
        <ecNumber evidence="3">6.3.5.4</ecNumber>
    </recommendedName>
</protein>
<evidence type="ECO:0000256" key="4">
    <source>
        <dbReference type="ARBA" id="ARBA00022741"/>
    </source>
</evidence>
<dbReference type="PROSITE" id="PS51278">
    <property type="entry name" value="GATASE_TYPE_2"/>
    <property type="match status" value="1"/>
</dbReference>
<dbReference type="CDD" id="cd00712">
    <property type="entry name" value="AsnB"/>
    <property type="match status" value="1"/>
</dbReference>
<evidence type="ECO:0000256" key="1">
    <source>
        <dbReference type="ARBA" id="ARBA00005187"/>
    </source>
</evidence>
<dbReference type="InterPro" id="IPR033738">
    <property type="entry name" value="AsnB_N"/>
</dbReference>
<dbReference type="NCBIfam" id="TIGR01536">
    <property type="entry name" value="asn_synth_AEB"/>
    <property type="match status" value="1"/>
</dbReference>